<protein>
    <recommendedName>
        <fullName evidence="3">Peptidase A2 domain-containing protein</fullName>
    </recommendedName>
</protein>
<organism evidence="1 2">
    <name type="scientific">Austropuccinia psidii MF-1</name>
    <dbReference type="NCBI Taxonomy" id="1389203"/>
    <lineage>
        <taxon>Eukaryota</taxon>
        <taxon>Fungi</taxon>
        <taxon>Dikarya</taxon>
        <taxon>Basidiomycota</taxon>
        <taxon>Pucciniomycotina</taxon>
        <taxon>Pucciniomycetes</taxon>
        <taxon>Pucciniales</taxon>
        <taxon>Sphaerophragmiaceae</taxon>
        <taxon>Austropuccinia</taxon>
    </lineage>
</organism>
<gene>
    <name evidence="1" type="ORF">O181_115546</name>
</gene>
<evidence type="ECO:0000313" key="1">
    <source>
        <dbReference type="EMBL" id="MBW0575831.1"/>
    </source>
</evidence>
<accession>A0A9Q3K913</accession>
<dbReference type="OrthoDB" id="5535068at2759"/>
<dbReference type="AlphaFoldDB" id="A0A9Q3K913"/>
<dbReference type="Proteomes" id="UP000765509">
    <property type="component" value="Unassembled WGS sequence"/>
</dbReference>
<reference evidence="1" key="1">
    <citation type="submission" date="2021-03" db="EMBL/GenBank/DDBJ databases">
        <title>Draft genome sequence of rust myrtle Austropuccinia psidii MF-1, a brazilian biotype.</title>
        <authorList>
            <person name="Quecine M.C."/>
            <person name="Pachon D.M.R."/>
            <person name="Bonatelli M.L."/>
            <person name="Correr F.H."/>
            <person name="Franceschini L.M."/>
            <person name="Leite T.F."/>
            <person name="Margarido G.R.A."/>
            <person name="Almeida C.A."/>
            <person name="Ferrarezi J.A."/>
            <person name="Labate C.A."/>
        </authorList>
    </citation>
    <scope>NUCLEOTIDE SEQUENCE</scope>
    <source>
        <strain evidence="1">MF-1</strain>
    </source>
</reference>
<sequence>MEIFIGKKEYSIRELVDTGTELNIIPEQIELKASLTTRKSNMKLRDIGGITASLVALSEFTPTILASGEETEIHFCIEKGSVSMYLEDPSW</sequence>
<keyword evidence="2" id="KW-1185">Reference proteome</keyword>
<evidence type="ECO:0008006" key="3">
    <source>
        <dbReference type="Google" id="ProtNLM"/>
    </source>
</evidence>
<name>A0A9Q3K913_9BASI</name>
<proteinExistence type="predicted"/>
<dbReference type="EMBL" id="AVOT02097093">
    <property type="protein sequence ID" value="MBW0575831.1"/>
    <property type="molecule type" value="Genomic_DNA"/>
</dbReference>
<comment type="caution">
    <text evidence="1">The sequence shown here is derived from an EMBL/GenBank/DDBJ whole genome shotgun (WGS) entry which is preliminary data.</text>
</comment>
<evidence type="ECO:0000313" key="2">
    <source>
        <dbReference type="Proteomes" id="UP000765509"/>
    </source>
</evidence>